<evidence type="ECO:0000256" key="1">
    <source>
        <dbReference type="SAM" id="MobiDB-lite"/>
    </source>
</evidence>
<feature type="compositionally biased region" description="Basic and acidic residues" evidence="1">
    <location>
        <begin position="20"/>
        <end position="38"/>
    </location>
</feature>
<evidence type="ECO:0000313" key="2">
    <source>
        <dbReference type="EMBL" id="CAL1379433.1"/>
    </source>
</evidence>
<feature type="region of interest" description="Disordered" evidence="1">
    <location>
        <begin position="20"/>
        <end position="86"/>
    </location>
</feature>
<protein>
    <submittedName>
        <fullName evidence="2">Uncharacterized protein</fullName>
    </submittedName>
</protein>
<name>A0AAV2E1A7_9ROSI</name>
<reference evidence="2 3" key="1">
    <citation type="submission" date="2024-04" db="EMBL/GenBank/DDBJ databases">
        <authorList>
            <person name="Fracassetti M."/>
        </authorList>
    </citation>
    <scope>NUCLEOTIDE SEQUENCE [LARGE SCALE GENOMIC DNA]</scope>
</reference>
<sequence length="164" mass="18061">MSERRGKEKSRVFVRNVIVSERKKRQEESDRLREEKCQGKLSRRQVVVDPPPPSHVLQPILGINTYDDMVEDDDSSDDEGDVEGDDELSFHKLLFDGYLGGGSSGSGAGSSDHVSTGSTHGSTLVGPLRGKDGRSASSFDGSMPSRKKKPRDETWLLTKKLQEA</sequence>
<dbReference type="AlphaFoldDB" id="A0AAV2E1A7"/>
<gene>
    <name evidence="2" type="ORF">LTRI10_LOCUS20952</name>
</gene>
<feature type="compositionally biased region" description="Basic and acidic residues" evidence="1">
    <location>
        <begin position="150"/>
        <end position="164"/>
    </location>
</feature>
<dbReference type="Proteomes" id="UP001497516">
    <property type="component" value="Chromosome 3"/>
</dbReference>
<accession>A0AAV2E1A7</accession>
<keyword evidence="3" id="KW-1185">Reference proteome</keyword>
<dbReference type="EMBL" id="OZ034816">
    <property type="protein sequence ID" value="CAL1379433.1"/>
    <property type="molecule type" value="Genomic_DNA"/>
</dbReference>
<feature type="compositionally biased region" description="Polar residues" evidence="1">
    <location>
        <begin position="112"/>
        <end position="122"/>
    </location>
</feature>
<proteinExistence type="predicted"/>
<feature type="compositionally biased region" description="Acidic residues" evidence="1">
    <location>
        <begin position="68"/>
        <end position="86"/>
    </location>
</feature>
<organism evidence="2 3">
    <name type="scientific">Linum trigynum</name>
    <dbReference type="NCBI Taxonomy" id="586398"/>
    <lineage>
        <taxon>Eukaryota</taxon>
        <taxon>Viridiplantae</taxon>
        <taxon>Streptophyta</taxon>
        <taxon>Embryophyta</taxon>
        <taxon>Tracheophyta</taxon>
        <taxon>Spermatophyta</taxon>
        <taxon>Magnoliopsida</taxon>
        <taxon>eudicotyledons</taxon>
        <taxon>Gunneridae</taxon>
        <taxon>Pentapetalae</taxon>
        <taxon>rosids</taxon>
        <taxon>fabids</taxon>
        <taxon>Malpighiales</taxon>
        <taxon>Linaceae</taxon>
        <taxon>Linum</taxon>
    </lineage>
</organism>
<feature type="region of interest" description="Disordered" evidence="1">
    <location>
        <begin position="101"/>
        <end position="164"/>
    </location>
</feature>
<evidence type="ECO:0000313" key="3">
    <source>
        <dbReference type="Proteomes" id="UP001497516"/>
    </source>
</evidence>